<proteinExistence type="predicted"/>
<dbReference type="Proteomes" id="UP001152747">
    <property type="component" value="Unassembled WGS sequence"/>
</dbReference>
<comment type="caution">
    <text evidence="2">The sequence shown here is derived from an EMBL/GenBank/DDBJ whole genome shotgun (WGS) entry which is preliminary data.</text>
</comment>
<dbReference type="EMBL" id="CANHGI010000001">
    <property type="protein sequence ID" value="CAI5439802.1"/>
    <property type="molecule type" value="Genomic_DNA"/>
</dbReference>
<gene>
    <name evidence="2" type="ORF">CAMP_LOCUS2439</name>
</gene>
<evidence type="ECO:0008006" key="4">
    <source>
        <dbReference type="Google" id="ProtNLM"/>
    </source>
</evidence>
<accession>A0A9P1I7J1</accession>
<reference evidence="2" key="1">
    <citation type="submission" date="2022-11" db="EMBL/GenBank/DDBJ databases">
        <authorList>
            <person name="Kikuchi T."/>
        </authorList>
    </citation>
    <scope>NUCLEOTIDE SEQUENCE</scope>
    <source>
        <strain evidence="2">PS1010</strain>
    </source>
</reference>
<organism evidence="2 3">
    <name type="scientific">Caenorhabditis angaria</name>
    <dbReference type="NCBI Taxonomy" id="860376"/>
    <lineage>
        <taxon>Eukaryota</taxon>
        <taxon>Metazoa</taxon>
        <taxon>Ecdysozoa</taxon>
        <taxon>Nematoda</taxon>
        <taxon>Chromadorea</taxon>
        <taxon>Rhabditida</taxon>
        <taxon>Rhabditina</taxon>
        <taxon>Rhabditomorpha</taxon>
        <taxon>Rhabditoidea</taxon>
        <taxon>Rhabditidae</taxon>
        <taxon>Peloderinae</taxon>
        <taxon>Caenorhabditis</taxon>
    </lineage>
</organism>
<evidence type="ECO:0000256" key="1">
    <source>
        <dbReference type="SAM" id="SignalP"/>
    </source>
</evidence>
<sequence>MLILFSIFVIFPIVFADFEPSIESCLACQDKNLTLAQDIVGKECKDRFDNEALIAHCKEPIGDKIKAVKKWTHVGHFYDMKSCIQAELCPKMEQCKY</sequence>
<keyword evidence="3" id="KW-1185">Reference proteome</keyword>
<feature type="signal peptide" evidence="1">
    <location>
        <begin position="1"/>
        <end position="16"/>
    </location>
</feature>
<feature type="chain" id="PRO_5040363529" description="Saposin B-type domain-containing protein" evidence="1">
    <location>
        <begin position="17"/>
        <end position="97"/>
    </location>
</feature>
<evidence type="ECO:0000313" key="2">
    <source>
        <dbReference type="EMBL" id="CAI5439802.1"/>
    </source>
</evidence>
<evidence type="ECO:0000313" key="3">
    <source>
        <dbReference type="Proteomes" id="UP001152747"/>
    </source>
</evidence>
<name>A0A9P1I7J1_9PELO</name>
<protein>
    <recommendedName>
        <fullName evidence="4">Saposin B-type domain-containing protein</fullName>
    </recommendedName>
</protein>
<keyword evidence="1" id="KW-0732">Signal</keyword>
<dbReference type="AlphaFoldDB" id="A0A9P1I7J1"/>